<comment type="caution">
    <text evidence="1">The sequence shown here is derived from an EMBL/GenBank/DDBJ whole genome shotgun (WGS) entry which is preliminary data.</text>
</comment>
<accession>A0A392THB0</accession>
<sequence length="47" mass="5368">SLSIVLKSGPVTNPVEVLGYWSDQWVTGHRRVPEGVREERPHRAPQF</sequence>
<protein>
    <submittedName>
        <fullName evidence="1">Uncharacterized protein</fullName>
    </submittedName>
</protein>
<organism evidence="1 2">
    <name type="scientific">Trifolium medium</name>
    <dbReference type="NCBI Taxonomy" id="97028"/>
    <lineage>
        <taxon>Eukaryota</taxon>
        <taxon>Viridiplantae</taxon>
        <taxon>Streptophyta</taxon>
        <taxon>Embryophyta</taxon>
        <taxon>Tracheophyta</taxon>
        <taxon>Spermatophyta</taxon>
        <taxon>Magnoliopsida</taxon>
        <taxon>eudicotyledons</taxon>
        <taxon>Gunneridae</taxon>
        <taxon>Pentapetalae</taxon>
        <taxon>rosids</taxon>
        <taxon>fabids</taxon>
        <taxon>Fabales</taxon>
        <taxon>Fabaceae</taxon>
        <taxon>Papilionoideae</taxon>
        <taxon>50 kb inversion clade</taxon>
        <taxon>NPAAA clade</taxon>
        <taxon>Hologalegina</taxon>
        <taxon>IRL clade</taxon>
        <taxon>Trifolieae</taxon>
        <taxon>Trifolium</taxon>
    </lineage>
</organism>
<dbReference type="EMBL" id="LXQA010564510">
    <property type="protein sequence ID" value="MCI59486.1"/>
    <property type="molecule type" value="Genomic_DNA"/>
</dbReference>
<dbReference type="AlphaFoldDB" id="A0A392THB0"/>
<name>A0A392THB0_9FABA</name>
<reference evidence="1 2" key="1">
    <citation type="journal article" date="2018" name="Front. Plant Sci.">
        <title>Red Clover (Trifolium pratense) and Zigzag Clover (T. medium) - A Picture of Genomic Similarities and Differences.</title>
        <authorList>
            <person name="Dluhosova J."/>
            <person name="Istvanek J."/>
            <person name="Nedelnik J."/>
            <person name="Repkova J."/>
        </authorList>
    </citation>
    <scope>NUCLEOTIDE SEQUENCE [LARGE SCALE GENOMIC DNA]</scope>
    <source>
        <strain evidence="2">cv. 10/8</strain>
        <tissue evidence="1">Leaf</tissue>
    </source>
</reference>
<dbReference type="Proteomes" id="UP000265520">
    <property type="component" value="Unassembled WGS sequence"/>
</dbReference>
<evidence type="ECO:0000313" key="1">
    <source>
        <dbReference type="EMBL" id="MCI59486.1"/>
    </source>
</evidence>
<keyword evidence="2" id="KW-1185">Reference proteome</keyword>
<proteinExistence type="predicted"/>
<evidence type="ECO:0000313" key="2">
    <source>
        <dbReference type="Proteomes" id="UP000265520"/>
    </source>
</evidence>
<feature type="non-terminal residue" evidence="1">
    <location>
        <position position="1"/>
    </location>
</feature>